<dbReference type="PROSITE" id="PS51195">
    <property type="entry name" value="Q_MOTIF"/>
    <property type="match status" value="1"/>
</dbReference>
<protein>
    <submittedName>
        <fullName evidence="10">DEAD/DEAH box helicase</fullName>
    </submittedName>
</protein>
<evidence type="ECO:0000256" key="5">
    <source>
        <dbReference type="PROSITE-ProRule" id="PRU00552"/>
    </source>
</evidence>
<sequence>MKSTFESLGIRQTIVETLAKYGIVEPSPIQEEAIPAALEGRDLFGQSQTGTGKTLAYLLPVLERIDASNKDLQAVVLAPTRELGVQIAAEIEKYGAPEGIRSLALIGGAAINRQIDRLKQHPHIIVGTPGRVAELIRLRKVKMHLVRTIVIDEADQMFALGGAKEAEEVVDRAMRDRQLLFFSATLPAEVRRMAGKWMREPLELNIDPEQRTAGGIEHIVFVCQERDKVDTLRRLVRLYDPKSSLAFVNDLDIIAEVAAKLQHAGLSADALYGDAPKQERTTLLAKFRTGKLRTLVATDVAARGLDIEGLTHVFHLQPALDADHYVHRAGRTGRMGRSGWSVSIVTEQEMFIIRKFEKQLGIVIRQKAMYKGKVVEPHEVRSGAERTGTKERTSGGRSGGAGDEARVSENRSGEKAEKREPAAERTSGVAQPASVGLQRRPAEGTSLRSATGGFRSLGAASLRNEREKSVPPRPAAAGKERAGERDRDRKNKGAPRWLKEKRDRDPST</sequence>
<accession>A0A927GY81</accession>
<dbReference type="SUPFAM" id="SSF52540">
    <property type="entry name" value="P-loop containing nucleoside triphosphate hydrolases"/>
    <property type="match status" value="1"/>
</dbReference>
<name>A0A927GY81_9BACL</name>
<dbReference type="SMART" id="SM00487">
    <property type="entry name" value="DEXDc"/>
    <property type="match status" value="1"/>
</dbReference>
<dbReference type="InterPro" id="IPR011545">
    <property type="entry name" value="DEAD/DEAH_box_helicase_dom"/>
</dbReference>
<dbReference type="CDD" id="cd00268">
    <property type="entry name" value="DEADc"/>
    <property type="match status" value="1"/>
</dbReference>
<dbReference type="EMBL" id="JACXJA010000003">
    <property type="protein sequence ID" value="MBD2860913.1"/>
    <property type="molecule type" value="Genomic_DNA"/>
</dbReference>
<dbReference type="InterPro" id="IPR027417">
    <property type="entry name" value="P-loop_NTPase"/>
</dbReference>
<dbReference type="GO" id="GO:0016787">
    <property type="term" value="F:hydrolase activity"/>
    <property type="evidence" value="ECO:0007669"/>
    <property type="project" value="UniProtKB-KW"/>
</dbReference>
<feature type="compositionally biased region" description="Basic and acidic residues" evidence="6">
    <location>
        <begin position="478"/>
        <end position="508"/>
    </location>
</feature>
<evidence type="ECO:0000259" key="8">
    <source>
        <dbReference type="PROSITE" id="PS51194"/>
    </source>
</evidence>
<dbReference type="Proteomes" id="UP000639396">
    <property type="component" value="Unassembled WGS sequence"/>
</dbReference>
<dbReference type="SMART" id="SM00490">
    <property type="entry name" value="HELICc"/>
    <property type="match status" value="1"/>
</dbReference>
<dbReference type="Pfam" id="PF00271">
    <property type="entry name" value="Helicase_C"/>
    <property type="match status" value="1"/>
</dbReference>
<feature type="compositionally biased region" description="Basic and acidic residues" evidence="6">
    <location>
        <begin position="377"/>
        <end position="394"/>
    </location>
</feature>
<evidence type="ECO:0000256" key="2">
    <source>
        <dbReference type="ARBA" id="ARBA00022801"/>
    </source>
</evidence>
<feature type="domain" description="Helicase ATP-binding" evidence="7">
    <location>
        <begin position="34"/>
        <end position="204"/>
    </location>
</feature>
<feature type="domain" description="Helicase C-terminal" evidence="8">
    <location>
        <begin position="215"/>
        <end position="376"/>
    </location>
</feature>
<feature type="compositionally biased region" description="Basic and acidic residues" evidence="6">
    <location>
        <begin position="403"/>
        <end position="423"/>
    </location>
</feature>
<keyword evidence="11" id="KW-1185">Reference proteome</keyword>
<dbReference type="PROSITE" id="PS51192">
    <property type="entry name" value="HELICASE_ATP_BIND_1"/>
    <property type="match status" value="1"/>
</dbReference>
<dbReference type="RefSeq" id="WP_190924448.1">
    <property type="nucleotide sequence ID" value="NZ_JACXJA010000003.1"/>
</dbReference>
<evidence type="ECO:0000256" key="1">
    <source>
        <dbReference type="ARBA" id="ARBA00022741"/>
    </source>
</evidence>
<keyword evidence="4" id="KW-0067">ATP-binding</keyword>
<evidence type="ECO:0000259" key="7">
    <source>
        <dbReference type="PROSITE" id="PS51192"/>
    </source>
</evidence>
<dbReference type="CDD" id="cd18787">
    <property type="entry name" value="SF2_C_DEAD"/>
    <property type="match status" value="1"/>
</dbReference>
<dbReference type="GO" id="GO:0003724">
    <property type="term" value="F:RNA helicase activity"/>
    <property type="evidence" value="ECO:0007669"/>
    <property type="project" value="InterPro"/>
</dbReference>
<evidence type="ECO:0000259" key="9">
    <source>
        <dbReference type="PROSITE" id="PS51195"/>
    </source>
</evidence>
<dbReference type="Gene3D" id="3.40.50.300">
    <property type="entry name" value="P-loop containing nucleotide triphosphate hydrolases"/>
    <property type="match status" value="2"/>
</dbReference>
<evidence type="ECO:0000313" key="11">
    <source>
        <dbReference type="Proteomes" id="UP000639396"/>
    </source>
</evidence>
<dbReference type="InterPro" id="IPR050547">
    <property type="entry name" value="DEAD_box_RNA_helicases"/>
</dbReference>
<dbReference type="GO" id="GO:0033592">
    <property type="term" value="F:RNA strand annealing activity"/>
    <property type="evidence" value="ECO:0007669"/>
    <property type="project" value="TreeGrafter"/>
</dbReference>
<comment type="caution">
    <text evidence="10">The sequence shown here is derived from an EMBL/GenBank/DDBJ whole genome shotgun (WGS) entry which is preliminary data.</text>
</comment>
<keyword evidence="2" id="KW-0378">Hydrolase</keyword>
<dbReference type="GO" id="GO:0005829">
    <property type="term" value="C:cytosol"/>
    <property type="evidence" value="ECO:0007669"/>
    <property type="project" value="TreeGrafter"/>
</dbReference>
<dbReference type="PANTHER" id="PTHR47963">
    <property type="entry name" value="DEAD-BOX ATP-DEPENDENT RNA HELICASE 47, MITOCHONDRIAL"/>
    <property type="match status" value="1"/>
</dbReference>
<feature type="region of interest" description="Disordered" evidence="6">
    <location>
        <begin position="377"/>
        <end position="508"/>
    </location>
</feature>
<dbReference type="InterPro" id="IPR014014">
    <property type="entry name" value="RNA_helicase_DEAD_Q_motif"/>
</dbReference>
<gene>
    <name evidence="10" type="ORF">IDH45_02790</name>
</gene>
<dbReference type="GO" id="GO:0005840">
    <property type="term" value="C:ribosome"/>
    <property type="evidence" value="ECO:0007669"/>
    <property type="project" value="TreeGrafter"/>
</dbReference>
<keyword evidence="1" id="KW-0547">Nucleotide-binding</keyword>
<dbReference type="GO" id="GO:0005524">
    <property type="term" value="F:ATP binding"/>
    <property type="evidence" value="ECO:0007669"/>
    <property type="project" value="UniProtKB-KW"/>
</dbReference>
<dbReference type="GO" id="GO:0009409">
    <property type="term" value="P:response to cold"/>
    <property type="evidence" value="ECO:0007669"/>
    <property type="project" value="TreeGrafter"/>
</dbReference>
<evidence type="ECO:0000313" key="10">
    <source>
        <dbReference type="EMBL" id="MBD2860913.1"/>
    </source>
</evidence>
<dbReference type="PANTHER" id="PTHR47963:SF7">
    <property type="entry name" value="ATP-DEPENDENT RNA HELICASE YFML-RELATED"/>
    <property type="match status" value="1"/>
</dbReference>
<dbReference type="InterPro" id="IPR001650">
    <property type="entry name" value="Helicase_C-like"/>
</dbReference>
<proteinExistence type="predicted"/>
<evidence type="ECO:0000256" key="4">
    <source>
        <dbReference type="ARBA" id="ARBA00022840"/>
    </source>
</evidence>
<dbReference type="Pfam" id="PF00270">
    <property type="entry name" value="DEAD"/>
    <property type="match status" value="1"/>
</dbReference>
<evidence type="ECO:0000256" key="6">
    <source>
        <dbReference type="SAM" id="MobiDB-lite"/>
    </source>
</evidence>
<feature type="domain" description="DEAD-box RNA helicase Q" evidence="9">
    <location>
        <begin position="3"/>
        <end position="31"/>
    </location>
</feature>
<evidence type="ECO:0000256" key="3">
    <source>
        <dbReference type="ARBA" id="ARBA00022806"/>
    </source>
</evidence>
<dbReference type="AlphaFoldDB" id="A0A927GY81"/>
<keyword evidence="3 10" id="KW-0347">Helicase</keyword>
<organism evidence="10 11">
    <name type="scientific">Paenibacillus oceani</name>
    <dbReference type="NCBI Taxonomy" id="2772510"/>
    <lineage>
        <taxon>Bacteria</taxon>
        <taxon>Bacillati</taxon>
        <taxon>Bacillota</taxon>
        <taxon>Bacilli</taxon>
        <taxon>Bacillales</taxon>
        <taxon>Paenibacillaceae</taxon>
        <taxon>Paenibacillus</taxon>
    </lineage>
</organism>
<reference evidence="10" key="1">
    <citation type="submission" date="2020-09" db="EMBL/GenBank/DDBJ databases">
        <title>A novel bacterium of genus Paenibacillus, isolated from South China Sea.</title>
        <authorList>
            <person name="Huang H."/>
            <person name="Mo K."/>
            <person name="Hu Y."/>
        </authorList>
    </citation>
    <scope>NUCLEOTIDE SEQUENCE</scope>
    <source>
        <strain evidence="10">IB182363</strain>
    </source>
</reference>
<dbReference type="InterPro" id="IPR044742">
    <property type="entry name" value="DEAD/DEAH_RhlB"/>
</dbReference>
<feature type="short sequence motif" description="Q motif" evidence="5">
    <location>
        <begin position="3"/>
        <end position="31"/>
    </location>
</feature>
<dbReference type="PROSITE" id="PS51194">
    <property type="entry name" value="HELICASE_CTER"/>
    <property type="match status" value="1"/>
</dbReference>
<dbReference type="InterPro" id="IPR014001">
    <property type="entry name" value="Helicase_ATP-bd"/>
</dbReference>